<feature type="transmembrane region" description="Helical" evidence="2">
    <location>
        <begin position="118"/>
        <end position="135"/>
    </location>
</feature>
<organism evidence="4 5">
    <name type="scientific">Russula ochroleuca</name>
    <dbReference type="NCBI Taxonomy" id="152965"/>
    <lineage>
        <taxon>Eukaryota</taxon>
        <taxon>Fungi</taxon>
        <taxon>Dikarya</taxon>
        <taxon>Basidiomycota</taxon>
        <taxon>Agaricomycotina</taxon>
        <taxon>Agaricomycetes</taxon>
        <taxon>Russulales</taxon>
        <taxon>Russulaceae</taxon>
        <taxon>Russula</taxon>
    </lineage>
</organism>
<feature type="region of interest" description="Disordered" evidence="1">
    <location>
        <begin position="1"/>
        <end position="21"/>
    </location>
</feature>
<evidence type="ECO:0000313" key="4">
    <source>
        <dbReference type="EMBL" id="KAF8485072.1"/>
    </source>
</evidence>
<reference evidence="4" key="1">
    <citation type="submission" date="2019-10" db="EMBL/GenBank/DDBJ databases">
        <authorList>
            <consortium name="DOE Joint Genome Institute"/>
            <person name="Kuo A."/>
            <person name="Miyauchi S."/>
            <person name="Kiss E."/>
            <person name="Drula E."/>
            <person name="Kohler A."/>
            <person name="Sanchez-Garcia M."/>
            <person name="Andreopoulos B."/>
            <person name="Barry K.W."/>
            <person name="Bonito G."/>
            <person name="Buee M."/>
            <person name="Carver A."/>
            <person name="Chen C."/>
            <person name="Cichocki N."/>
            <person name="Clum A."/>
            <person name="Culley D."/>
            <person name="Crous P.W."/>
            <person name="Fauchery L."/>
            <person name="Girlanda M."/>
            <person name="Hayes R."/>
            <person name="Keri Z."/>
            <person name="LaButti K."/>
            <person name="Lipzen A."/>
            <person name="Lombard V."/>
            <person name="Magnuson J."/>
            <person name="Maillard F."/>
            <person name="Morin E."/>
            <person name="Murat C."/>
            <person name="Nolan M."/>
            <person name="Ohm R."/>
            <person name="Pangilinan J."/>
            <person name="Pereira M."/>
            <person name="Perotto S."/>
            <person name="Peter M."/>
            <person name="Riley R."/>
            <person name="Sitrit Y."/>
            <person name="Stielow B."/>
            <person name="Szollosi G."/>
            <person name="Zifcakova L."/>
            <person name="Stursova M."/>
            <person name="Spatafora J.W."/>
            <person name="Tedersoo L."/>
            <person name="Vaario L.-M."/>
            <person name="Yamada A."/>
            <person name="Yan M."/>
            <person name="Wang P."/>
            <person name="Xu J."/>
            <person name="Bruns T."/>
            <person name="Baldrian P."/>
            <person name="Vilgalys R."/>
            <person name="Henrissat B."/>
            <person name="Grigoriev I.V."/>
            <person name="Hibbett D."/>
            <person name="Nagy L.G."/>
            <person name="Martin F.M."/>
        </authorList>
    </citation>
    <scope>NUCLEOTIDE SEQUENCE</scope>
    <source>
        <strain evidence="4">Prilba</strain>
    </source>
</reference>
<gene>
    <name evidence="4" type="ORF">DFH94DRAFT_850976</name>
</gene>
<feature type="transmembrane region" description="Helical" evidence="2">
    <location>
        <begin position="238"/>
        <end position="255"/>
    </location>
</feature>
<dbReference type="OrthoDB" id="3212501at2759"/>
<feature type="domain" description="DUF6535" evidence="3">
    <location>
        <begin position="54"/>
        <end position="194"/>
    </location>
</feature>
<keyword evidence="2" id="KW-1133">Transmembrane helix</keyword>
<feature type="transmembrane region" description="Helical" evidence="2">
    <location>
        <begin position="79"/>
        <end position="98"/>
    </location>
</feature>
<evidence type="ECO:0000256" key="1">
    <source>
        <dbReference type="SAM" id="MobiDB-lite"/>
    </source>
</evidence>
<dbReference type="Proteomes" id="UP000759537">
    <property type="component" value="Unassembled WGS sequence"/>
</dbReference>
<accession>A0A9P5TD29</accession>
<name>A0A9P5TD29_9AGAM</name>
<evidence type="ECO:0000313" key="5">
    <source>
        <dbReference type="Proteomes" id="UP000759537"/>
    </source>
</evidence>
<dbReference type="AlphaFoldDB" id="A0A9P5TD29"/>
<reference evidence="4" key="2">
    <citation type="journal article" date="2020" name="Nat. Commun.">
        <title>Large-scale genome sequencing of mycorrhizal fungi provides insights into the early evolution of symbiotic traits.</title>
        <authorList>
            <person name="Miyauchi S."/>
            <person name="Kiss E."/>
            <person name="Kuo A."/>
            <person name="Drula E."/>
            <person name="Kohler A."/>
            <person name="Sanchez-Garcia M."/>
            <person name="Morin E."/>
            <person name="Andreopoulos B."/>
            <person name="Barry K.W."/>
            <person name="Bonito G."/>
            <person name="Buee M."/>
            <person name="Carver A."/>
            <person name="Chen C."/>
            <person name="Cichocki N."/>
            <person name="Clum A."/>
            <person name="Culley D."/>
            <person name="Crous P.W."/>
            <person name="Fauchery L."/>
            <person name="Girlanda M."/>
            <person name="Hayes R.D."/>
            <person name="Keri Z."/>
            <person name="LaButti K."/>
            <person name="Lipzen A."/>
            <person name="Lombard V."/>
            <person name="Magnuson J."/>
            <person name="Maillard F."/>
            <person name="Murat C."/>
            <person name="Nolan M."/>
            <person name="Ohm R.A."/>
            <person name="Pangilinan J."/>
            <person name="Pereira M.F."/>
            <person name="Perotto S."/>
            <person name="Peter M."/>
            <person name="Pfister S."/>
            <person name="Riley R."/>
            <person name="Sitrit Y."/>
            <person name="Stielow J.B."/>
            <person name="Szollosi G."/>
            <person name="Zifcakova L."/>
            <person name="Stursova M."/>
            <person name="Spatafora J.W."/>
            <person name="Tedersoo L."/>
            <person name="Vaario L.M."/>
            <person name="Yamada A."/>
            <person name="Yan M."/>
            <person name="Wang P."/>
            <person name="Xu J."/>
            <person name="Bruns T."/>
            <person name="Baldrian P."/>
            <person name="Vilgalys R."/>
            <person name="Dunand C."/>
            <person name="Henrissat B."/>
            <person name="Grigoriev I.V."/>
            <person name="Hibbett D."/>
            <person name="Nagy L.G."/>
            <person name="Martin F.M."/>
        </authorList>
    </citation>
    <scope>NUCLEOTIDE SEQUENCE</scope>
    <source>
        <strain evidence="4">Prilba</strain>
    </source>
</reference>
<keyword evidence="2" id="KW-0472">Membrane</keyword>
<proteinExistence type="predicted"/>
<feature type="region of interest" description="Disordered" evidence="1">
    <location>
        <begin position="933"/>
        <end position="983"/>
    </location>
</feature>
<dbReference type="EMBL" id="WHVB01000003">
    <property type="protein sequence ID" value="KAF8485072.1"/>
    <property type="molecule type" value="Genomic_DNA"/>
</dbReference>
<keyword evidence="2" id="KW-0812">Transmembrane</keyword>
<keyword evidence="5" id="KW-1185">Reference proteome</keyword>
<feature type="transmembrane region" description="Helical" evidence="2">
    <location>
        <begin position="166"/>
        <end position="187"/>
    </location>
</feature>
<feature type="compositionally biased region" description="Low complexity" evidence="1">
    <location>
        <begin position="1058"/>
        <end position="1071"/>
    </location>
</feature>
<feature type="transmembrane region" description="Helical" evidence="2">
    <location>
        <begin position="207"/>
        <end position="226"/>
    </location>
</feature>
<dbReference type="Pfam" id="PF20153">
    <property type="entry name" value="DUF6535"/>
    <property type="match status" value="1"/>
</dbReference>
<protein>
    <recommendedName>
        <fullName evidence="3">DUF6535 domain-containing protein</fullName>
    </recommendedName>
</protein>
<comment type="caution">
    <text evidence="4">The sequence shown here is derived from an EMBL/GenBank/DDBJ whole genome shotgun (WGS) entry which is preliminary data.</text>
</comment>
<sequence>MQRLLDKEAQAPGAVRNSRRRKPWCPISNTLPQDRVDEKDTKPLGYCDTSATYWRLYGSKAEIHDRNLVESLLGHTNSMVFLITLFSSIVALFILEIYKTLLPSNSPSSRAVRINTVLFLSFFLSIISAMSCALIQKWCYEYLKSAYPWAAPHECGRVRTYLFQGLAMRGFIYGTHALLHTSVFLFFWAISDFFHTVHDQFGNVTSYTLYVSAIIYILLSISPLVFSNSPCNTPLTPLLRIGWITLIIIIRSPLWCLSRNRDLTGFPYYKGIQFDRARLYSIKAEERAEKLESYAMKWLFTENVFSDKDMDMFLEGLPGYISSSHTKKGQLDKYLTADYILSRIKEHLITCATSVELSDEASIARVSSSAQALLLIFQYSPARKQDSPVPDKRYVESQLQRTYIQRLMEDFQTLCGMDDEMIALRASCIRALAVQCLLSELVPQDSRTTDSRPFRVSLIPIYVFLFPDQNLATIGLLDHGETFDESPVARDIMTMWKNLLHHGSLANLTKLAQAVRDRERAPPSTLSFCWKALDILLTHLKRIDSEESNFAQRDFDNLHKTIRTYAHEEQGFRVMRLLDILNTVARGRRLLMVFSSHPMYRNRADVVFGKDYLRNGDLLEAFAHCLPDFISKNPNTCREFMEEIVHQDNLWTSLQENLLSNTERSDADSPTPDKLRVFEHCCTVLDLAFSVLEDSREVDWRAPEFGSLSKHFESFIDHNFQGPFVIINFRVGVINARFCKALLAQFSNDLDREGTVSFRSQWDVTSLARLVRTLGLERDEEEANFWYTYDNRGHIGAEFRAKALEMIRRTECDGPLLIFCRLGHLAVMAIVLDHSGLESEDIEVVMKLQSKVIEKRRLPLNKASTTVWEELDQLRKQVTDLCDESTGKDRRIQILYGLLQLIDDVYELRSSGSEGPYQIEHAEEQGLETLAVNSTSSLGESRRISNRFGSPSEPTAVTGGPSSGTQTRTSEGEGGFGQRPVDNVLDREMMSYGRTESSRSYELSSHSLASHYPLPSPVTVRGPGVRTMPRRSVTVPIPSTSSYFPYMGGGQNPFMRQSSSRFTPSRSSSPTLASTDVLSTSRRDAHTALPNPAASPQTFFLAPVTEDESSRPPSRL</sequence>
<feature type="region of interest" description="Disordered" evidence="1">
    <location>
        <begin position="1050"/>
        <end position="1116"/>
    </location>
</feature>
<evidence type="ECO:0000259" key="3">
    <source>
        <dbReference type="Pfam" id="PF20153"/>
    </source>
</evidence>
<dbReference type="InterPro" id="IPR045338">
    <property type="entry name" value="DUF6535"/>
</dbReference>
<evidence type="ECO:0000256" key="2">
    <source>
        <dbReference type="SAM" id="Phobius"/>
    </source>
</evidence>